<keyword evidence="2" id="KW-1185">Reference proteome</keyword>
<name>A0A6G2BD81_9ACTN</name>
<accession>A0A6G2BD81</accession>
<protein>
    <submittedName>
        <fullName evidence="1">Uncharacterized protein</fullName>
    </submittedName>
</protein>
<dbReference type="RefSeq" id="WP_155071361.1">
    <property type="nucleotide sequence ID" value="NZ_WIXO01000001.1"/>
</dbReference>
<evidence type="ECO:0000313" key="1">
    <source>
        <dbReference type="EMBL" id="MTE20241.1"/>
    </source>
</evidence>
<evidence type="ECO:0000313" key="2">
    <source>
        <dbReference type="Proteomes" id="UP000473014"/>
    </source>
</evidence>
<proteinExistence type="predicted"/>
<reference evidence="1 2" key="1">
    <citation type="submission" date="2019-11" db="EMBL/GenBank/DDBJ databases">
        <authorList>
            <person name="Yuan L."/>
        </authorList>
    </citation>
    <scope>NUCLEOTIDE SEQUENCE [LARGE SCALE GENOMIC DNA]</scope>
    <source>
        <strain evidence="1 2">TRM43335</strain>
    </source>
</reference>
<dbReference type="AlphaFoldDB" id="A0A6G2BD81"/>
<comment type="caution">
    <text evidence="1">The sequence shown here is derived from an EMBL/GenBank/DDBJ whole genome shotgun (WGS) entry which is preliminary data.</text>
</comment>
<gene>
    <name evidence="1" type="ORF">F0L17_14210</name>
</gene>
<sequence>MTDRHGTRPCYLAGCRCPECSEANYRYMARLNLDHARGHKRRVPADTCRSHIRALLDAGWLQSQISAAAGVDHTQISHITTGEQPTVARTTEQRILAVPPGPPPRGRDVDATGTRRRIQALVAIGHPMAHIAREVGVGVDAIGRIARGAKTAVRATTADTVAVVYRRMSRRPGASKRARTIAARHGWHSPLAWDAATIDDPTATPEEEIQDPPDSGPADRAAEVAHLKSLGESDEEIARRLGMSVRRVRDTAAALRTTRLDPPRTPVNE</sequence>
<dbReference type="Proteomes" id="UP000473014">
    <property type="component" value="Unassembled WGS sequence"/>
</dbReference>
<dbReference type="OrthoDB" id="4551696at2"/>
<dbReference type="EMBL" id="WIXO01000001">
    <property type="protein sequence ID" value="MTE20241.1"/>
    <property type="molecule type" value="Genomic_DNA"/>
</dbReference>
<organism evidence="1 2">
    <name type="scientific">Streptomyces taklimakanensis</name>
    <dbReference type="NCBI Taxonomy" id="2569853"/>
    <lineage>
        <taxon>Bacteria</taxon>
        <taxon>Bacillati</taxon>
        <taxon>Actinomycetota</taxon>
        <taxon>Actinomycetes</taxon>
        <taxon>Kitasatosporales</taxon>
        <taxon>Streptomycetaceae</taxon>
        <taxon>Streptomyces</taxon>
    </lineage>
</organism>